<evidence type="ECO:0000256" key="12">
    <source>
        <dbReference type="ARBA" id="ARBA00049360"/>
    </source>
</evidence>
<dbReference type="Pfam" id="PF00270">
    <property type="entry name" value="DEAD"/>
    <property type="match status" value="1"/>
</dbReference>
<dbReference type="SMART" id="SM00490">
    <property type="entry name" value="HELICc"/>
    <property type="match status" value="1"/>
</dbReference>
<protein>
    <recommendedName>
        <fullName evidence="13">ATP-dependent DNA helicase</fullName>
        <ecNumber evidence="13">5.6.2.4</ecNumber>
    </recommendedName>
</protein>
<dbReference type="InterPro" id="IPR002464">
    <property type="entry name" value="DNA/RNA_helicase_DEAH_CS"/>
</dbReference>
<dbReference type="Gene3D" id="1.10.1740.100">
    <property type="entry name" value="Set2, Rpb1 interacting domain"/>
    <property type="match status" value="1"/>
</dbReference>
<sequence>MNGDITAFITRGGKEYSISNEDILLVLKERFGHDTFKSELQQRAIETIAKRKQDVFVSMPTSAGKSLCFQLPSLLYKNKVAIVFSPLLALIKDQVDNLKKLKIKAETINSKMSATERQRVINDLKCVQSSIQLLYITPEQAATPAFKNIVYDLYKHGKVSYIVVDEAHCVSQWGHDFRPDYLKLKQLRTALPNVPWIALTATASKEVVDDIYLQLKLKNPVASFKTSCFRSNLFYDVIYEDLLTDSYSHLKDFIEDIFSEEDSNIEEKNRGCGIIYCRTRGLTEEVARVLSNKGVPTIPYHAGLKDKERLKVQEDWSCGKYRVISATVSFGMGVDKASVRFVIHWGIPNSIPAYYQESGRAGRDGKPAYCRIYHSKSARKSLEFVLRQEYSEARSKEKEANVKNSFKAFELMVDYCESARCRHWSFAKFFGDEKPSCKNKCDVCLNEKKVEQTIREFHSHQNFSKFHLTATGANECSDSFSSASDLYGGGRNGSSRDANDYYTQDESSWGKDPKESKDPDLIKEIKKQFALRRNSDDTITDTNTDTNFDNSIVIAGPSTKTKVPGLTIQVREDFVKFIKDLLMKNKNLCASYNDPSKNFSEKDIENIALNLEYDAFSSSSFINAYRRKLAQLADVIKKNTKTLTLHTSLQNYNGKPNERKGGEGGSLSSIMKTIETSKGNSSKIETNPFVTVSSMMKQRSSSENYKKNRETSSDSEEFKGNDEGNNNEKELDSTELIIKESTGPSSSLSDDNFFNDSKTEEEEQDAKYTDDLDSSNVCKTTTENSSSPSPSPSKDEQPKTLKRKYDQLFGNSPSDQDEFDDRNFKKSKSFSEERDDELIDENISAPLISSAEKKGLNFSQKDSERFVMKKEFTDIVVKYLMPYYKRKKIESKDAFKFLARKIVHKLLPDRQDYGKSEDIKKYIKNLYKQGLFKKSTIEIDVLDL</sequence>
<evidence type="ECO:0000256" key="3">
    <source>
        <dbReference type="ARBA" id="ARBA00022723"/>
    </source>
</evidence>
<dbReference type="GO" id="GO:0016787">
    <property type="term" value="F:hydrolase activity"/>
    <property type="evidence" value="ECO:0007669"/>
    <property type="project" value="UniProtKB-KW"/>
</dbReference>
<feature type="domain" description="Helicase C-terminal" evidence="17">
    <location>
        <begin position="249"/>
        <end position="401"/>
    </location>
</feature>
<accession>A0AAW1CII9</accession>
<feature type="compositionally biased region" description="Basic and acidic residues" evidence="15">
    <location>
        <begin position="704"/>
        <end position="732"/>
    </location>
</feature>
<dbReference type="EMBL" id="JAPXFL010000012">
    <property type="protein sequence ID" value="KAK9498733.1"/>
    <property type="molecule type" value="Genomic_DNA"/>
</dbReference>
<keyword evidence="6 13" id="KW-0347">Helicase</keyword>
<feature type="region of interest" description="Disordered" evidence="15">
    <location>
        <begin position="674"/>
        <end position="836"/>
    </location>
</feature>
<dbReference type="GO" id="GO:0006355">
    <property type="term" value="P:regulation of DNA-templated transcription"/>
    <property type="evidence" value="ECO:0007669"/>
    <property type="project" value="InterPro"/>
</dbReference>
<feature type="compositionally biased region" description="Polar residues" evidence="15">
    <location>
        <begin position="774"/>
        <end position="784"/>
    </location>
</feature>
<dbReference type="GO" id="GO:0005694">
    <property type="term" value="C:chromosome"/>
    <property type="evidence" value="ECO:0007669"/>
    <property type="project" value="InterPro"/>
</dbReference>
<dbReference type="GO" id="GO:0043138">
    <property type="term" value="F:3'-5' DNA helicase activity"/>
    <property type="evidence" value="ECO:0007669"/>
    <property type="project" value="UniProtKB-EC"/>
</dbReference>
<comment type="similarity">
    <text evidence="2 13">Belongs to the helicase family. RecQ subfamily.</text>
</comment>
<feature type="compositionally biased region" description="Polar residues" evidence="15">
    <location>
        <begin position="674"/>
        <end position="703"/>
    </location>
</feature>
<feature type="compositionally biased region" description="Basic and acidic residues" evidence="15">
    <location>
        <begin position="793"/>
        <end position="806"/>
    </location>
</feature>
<comment type="catalytic activity">
    <reaction evidence="11 13">
        <text>Couples ATP hydrolysis with the unwinding of duplex DNA by translocating in the 3'-5' direction.</text>
        <dbReference type="EC" id="5.6.2.4"/>
    </reaction>
</comment>
<evidence type="ECO:0000256" key="1">
    <source>
        <dbReference type="ARBA" id="ARBA00004123"/>
    </source>
</evidence>
<evidence type="ECO:0000256" key="9">
    <source>
        <dbReference type="ARBA" id="ARBA00023235"/>
    </source>
</evidence>
<evidence type="ECO:0000313" key="18">
    <source>
        <dbReference type="EMBL" id="KAK9498733.1"/>
    </source>
</evidence>
<evidence type="ECO:0000313" key="19">
    <source>
        <dbReference type="Proteomes" id="UP001461498"/>
    </source>
</evidence>
<keyword evidence="7 13" id="KW-0067">ATP-binding</keyword>
<feature type="compositionally biased region" description="Low complexity" evidence="15">
    <location>
        <begin position="745"/>
        <end position="756"/>
    </location>
</feature>
<dbReference type="InterPro" id="IPR014001">
    <property type="entry name" value="Helicase_ATP-bd"/>
</dbReference>
<evidence type="ECO:0000256" key="4">
    <source>
        <dbReference type="ARBA" id="ARBA00022741"/>
    </source>
</evidence>
<keyword evidence="4 13" id="KW-0547">Nucleotide-binding</keyword>
<dbReference type="InterPro" id="IPR001650">
    <property type="entry name" value="Helicase_C-like"/>
</dbReference>
<dbReference type="GO" id="GO:0000724">
    <property type="term" value="P:double-strand break repair via homologous recombination"/>
    <property type="evidence" value="ECO:0007669"/>
    <property type="project" value="TreeGrafter"/>
</dbReference>
<dbReference type="PROSITE" id="PS51194">
    <property type="entry name" value="HELICASE_CTER"/>
    <property type="match status" value="1"/>
</dbReference>
<dbReference type="SUPFAM" id="SSF52540">
    <property type="entry name" value="P-loop containing nucleoside triphosphate hydrolases"/>
    <property type="match status" value="1"/>
</dbReference>
<feature type="compositionally biased region" description="Basic and acidic residues" evidence="15">
    <location>
        <begin position="821"/>
        <end position="832"/>
    </location>
</feature>
<evidence type="ECO:0000256" key="14">
    <source>
        <dbReference type="SAM" id="Coils"/>
    </source>
</evidence>
<reference evidence="18 19" key="1">
    <citation type="submission" date="2022-12" db="EMBL/GenBank/DDBJ databases">
        <title>Chromosome-level genome assembly of true bugs.</title>
        <authorList>
            <person name="Ma L."/>
            <person name="Li H."/>
        </authorList>
    </citation>
    <scope>NUCLEOTIDE SEQUENCE [LARGE SCALE GENOMIC DNA]</scope>
    <source>
        <strain evidence="18">Lab_2022b</strain>
    </source>
</reference>
<evidence type="ECO:0000256" key="13">
    <source>
        <dbReference type="RuleBase" id="RU364117"/>
    </source>
</evidence>
<keyword evidence="8" id="KW-0238">DNA-binding</keyword>
<evidence type="ECO:0000256" key="6">
    <source>
        <dbReference type="ARBA" id="ARBA00022806"/>
    </source>
</evidence>
<keyword evidence="10 13" id="KW-0539">Nucleus</keyword>
<evidence type="ECO:0000256" key="5">
    <source>
        <dbReference type="ARBA" id="ARBA00022801"/>
    </source>
</evidence>
<evidence type="ECO:0000256" key="10">
    <source>
        <dbReference type="ARBA" id="ARBA00023242"/>
    </source>
</evidence>
<proteinExistence type="inferred from homology"/>
<dbReference type="FunFam" id="3.40.50.300:FF:000444">
    <property type="entry name" value="ATP-dependent DNA helicase"/>
    <property type="match status" value="1"/>
</dbReference>
<evidence type="ECO:0000259" key="16">
    <source>
        <dbReference type="PROSITE" id="PS51192"/>
    </source>
</evidence>
<dbReference type="GO" id="GO:0046872">
    <property type="term" value="F:metal ion binding"/>
    <property type="evidence" value="ECO:0007669"/>
    <property type="project" value="UniProtKB-KW"/>
</dbReference>
<keyword evidence="3" id="KW-0479">Metal-binding</keyword>
<keyword evidence="19" id="KW-1185">Reference proteome</keyword>
<dbReference type="GO" id="GO:0009378">
    <property type="term" value="F:four-way junction helicase activity"/>
    <property type="evidence" value="ECO:0007669"/>
    <property type="project" value="TreeGrafter"/>
</dbReference>
<dbReference type="AlphaFoldDB" id="A0AAW1CII9"/>
<dbReference type="EC" id="5.6.2.4" evidence="13"/>
<dbReference type="InterPro" id="IPR027417">
    <property type="entry name" value="P-loop_NTPase"/>
</dbReference>
<dbReference type="Gene3D" id="3.40.50.300">
    <property type="entry name" value="P-loop containing nucleotide triphosphate hydrolases"/>
    <property type="match status" value="2"/>
</dbReference>
<dbReference type="PANTHER" id="PTHR13710:SF152">
    <property type="entry name" value="ATP-DEPENDENT DNA HELICASE Q5"/>
    <property type="match status" value="1"/>
</dbReference>
<dbReference type="GO" id="GO:0005634">
    <property type="term" value="C:nucleus"/>
    <property type="evidence" value="ECO:0007669"/>
    <property type="project" value="UniProtKB-SubCell"/>
</dbReference>
<comment type="subcellular location">
    <subcellularLocation>
        <location evidence="1 13">Nucleus</location>
    </subcellularLocation>
</comment>
<evidence type="ECO:0000256" key="8">
    <source>
        <dbReference type="ARBA" id="ARBA00023125"/>
    </source>
</evidence>
<keyword evidence="14" id="KW-0175">Coiled coil</keyword>
<dbReference type="GO" id="GO:0005524">
    <property type="term" value="F:ATP binding"/>
    <property type="evidence" value="ECO:0007669"/>
    <property type="project" value="UniProtKB-KW"/>
</dbReference>
<evidence type="ECO:0000256" key="2">
    <source>
        <dbReference type="ARBA" id="ARBA00005446"/>
    </source>
</evidence>
<dbReference type="GO" id="GO:0003677">
    <property type="term" value="F:DNA binding"/>
    <property type="evidence" value="ECO:0007669"/>
    <property type="project" value="UniProtKB-KW"/>
</dbReference>
<name>A0AAW1CII9_9HEMI</name>
<keyword evidence="9" id="KW-0413">Isomerase</keyword>
<dbReference type="InterPro" id="IPR038190">
    <property type="entry name" value="SRI_sf"/>
</dbReference>
<dbReference type="InterPro" id="IPR011545">
    <property type="entry name" value="DEAD/DEAH_box_helicase_dom"/>
</dbReference>
<feature type="domain" description="Helicase ATP-binding" evidence="16">
    <location>
        <begin position="46"/>
        <end position="221"/>
    </location>
</feature>
<evidence type="ECO:0000256" key="11">
    <source>
        <dbReference type="ARBA" id="ARBA00034617"/>
    </source>
</evidence>
<dbReference type="InterPro" id="IPR032284">
    <property type="entry name" value="RecQ_Zn-bd"/>
</dbReference>
<gene>
    <name evidence="18" type="ORF">O3M35_003302</name>
</gene>
<dbReference type="InterPro" id="IPR004589">
    <property type="entry name" value="DNA_helicase_ATP-dep_RecQ"/>
</dbReference>
<dbReference type="Pfam" id="PF16124">
    <property type="entry name" value="RecQ_Zn_bind"/>
    <property type="match status" value="1"/>
</dbReference>
<dbReference type="GO" id="GO:0005737">
    <property type="term" value="C:cytoplasm"/>
    <property type="evidence" value="ECO:0007669"/>
    <property type="project" value="TreeGrafter"/>
</dbReference>
<dbReference type="Pfam" id="PF08236">
    <property type="entry name" value="SRI"/>
    <property type="match status" value="1"/>
</dbReference>
<evidence type="ECO:0000259" key="17">
    <source>
        <dbReference type="PROSITE" id="PS51194"/>
    </source>
</evidence>
<feature type="compositionally biased region" description="Basic and acidic residues" evidence="15">
    <location>
        <begin position="508"/>
        <end position="518"/>
    </location>
</feature>
<evidence type="ECO:0000256" key="7">
    <source>
        <dbReference type="ARBA" id="ARBA00022840"/>
    </source>
</evidence>
<dbReference type="PROSITE" id="PS51192">
    <property type="entry name" value="HELICASE_ATP_BIND_1"/>
    <property type="match status" value="1"/>
</dbReference>
<dbReference type="CDD" id="cd18794">
    <property type="entry name" value="SF2_C_RecQ"/>
    <property type="match status" value="1"/>
</dbReference>
<organism evidence="18 19">
    <name type="scientific">Rhynocoris fuscipes</name>
    <dbReference type="NCBI Taxonomy" id="488301"/>
    <lineage>
        <taxon>Eukaryota</taxon>
        <taxon>Metazoa</taxon>
        <taxon>Ecdysozoa</taxon>
        <taxon>Arthropoda</taxon>
        <taxon>Hexapoda</taxon>
        <taxon>Insecta</taxon>
        <taxon>Pterygota</taxon>
        <taxon>Neoptera</taxon>
        <taxon>Paraneoptera</taxon>
        <taxon>Hemiptera</taxon>
        <taxon>Heteroptera</taxon>
        <taxon>Panheteroptera</taxon>
        <taxon>Cimicomorpha</taxon>
        <taxon>Reduviidae</taxon>
        <taxon>Harpactorinae</taxon>
        <taxon>Harpactorini</taxon>
        <taxon>Rhynocoris</taxon>
    </lineage>
</organism>
<feature type="region of interest" description="Disordered" evidence="15">
    <location>
        <begin position="491"/>
        <end position="518"/>
    </location>
</feature>
<keyword evidence="5 13" id="KW-0378">Hydrolase</keyword>
<dbReference type="InterPro" id="IPR013257">
    <property type="entry name" value="SRI"/>
</dbReference>
<dbReference type="PANTHER" id="PTHR13710">
    <property type="entry name" value="DNA HELICASE RECQ FAMILY MEMBER"/>
    <property type="match status" value="1"/>
</dbReference>
<evidence type="ECO:0000256" key="15">
    <source>
        <dbReference type="SAM" id="MobiDB-lite"/>
    </source>
</evidence>
<dbReference type="Pfam" id="PF00271">
    <property type="entry name" value="Helicase_C"/>
    <property type="match status" value="1"/>
</dbReference>
<dbReference type="NCBIfam" id="TIGR00614">
    <property type="entry name" value="recQ_fam"/>
    <property type="match status" value="1"/>
</dbReference>
<feature type="region of interest" description="Disordered" evidence="15">
    <location>
        <begin position="648"/>
        <end position="667"/>
    </location>
</feature>
<comment type="caution">
    <text evidence="18">The sequence shown here is derived from an EMBL/GenBank/DDBJ whole genome shotgun (WGS) entry which is preliminary data.</text>
</comment>
<feature type="coiled-coil region" evidence="14">
    <location>
        <begin position="91"/>
        <end position="118"/>
    </location>
</feature>
<dbReference type="SMART" id="SM00487">
    <property type="entry name" value="DEXDc"/>
    <property type="match status" value="1"/>
</dbReference>
<feature type="compositionally biased region" description="Polar residues" evidence="15">
    <location>
        <begin position="493"/>
        <end position="507"/>
    </location>
</feature>
<comment type="catalytic activity">
    <reaction evidence="12 13">
        <text>ATP + H2O = ADP + phosphate + H(+)</text>
        <dbReference type="Rhea" id="RHEA:13065"/>
        <dbReference type="ChEBI" id="CHEBI:15377"/>
        <dbReference type="ChEBI" id="CHEBI:15378"/>
        <dbReference type="ChEBI" id="CHEBI:30616"/>
        <dbReference type="ChEBI" id="CHEBI:43474"/>
        <dbReference type="ChEBI" id="CHEBI:456216"/>
    </reaction>
</comment>
<dbReference type="PROSITE" id="PS00690">
    <property type="entry name" value="DEAH_ATP_HELICASE"/>
    <property type="match status" value="1"/>
</dbReference>
<dbReference type="Proteomes" id="UP001461498">
    <property type="component" value="Unassembled WGS sequence"/>
</dbReference>